<comment type="caution">
    <text evidence="3">The sequence shown here is derived from an EMBL/GenBank/DDBJ whole genome shotgun (WGS) entry which is preliminary data.</text>
</comment>
<sequence length="670" mass="77560">MSVKCGDSLNSLKQLVLKFEAKETELTDVPKKIIDEFGFACLANSLMFKEPEIPKHNEEEISEYFKTHTFNTLDSLINYIKSLDDDIDKLFAIFSYAALNIQYDTEAYFSDNIKGTTLEEVFQTKKAVCSGYSIFFEGLAQKVNLNTGRIIVKEYSNYAKGYGYDPLNPPKEAKSNHASVYVTIDGVPFICEPTWAAGHISDNKQFEWNYDPKLFLIPIYKSLCDHYPCEESRKLLPFKFSYEDFLHSCRVNPFKIGLKTESNPYDNFECKNGFVEQIYSCNGPIDWISFNVYKKNANQFTQIETDGITSYEIIQPKIPKHPERCRFRTNISFPEKGLYKVNLYIDGPCALTYYVNNLVKSSISVPILCNPFHDSKFIPISPKRILSSVRHGVALIRFAVSPKRSNLLWDIIKLSDQNSLDKNGETINRSQGRYIKLNIPFDNERYEDQLCVTFPSNGRYMVLIYLANDIGSFTAYTKYFFDVTGVQSNNQIPVNPVNFMFNGRAFAPKQIVDGNENEVIIQPNQSCFLVDEREQSIRIKTFSPSDKIYLELKSESSSVAWPKEEEEQDDEFRQFKWTIPNDYGEYHLYGWINDKFSIDLTYIYRNEFLRDPSQTEKQLLGELKRKIDLDDSKIEERRRSKNKRSTDEGNKSSKDSEYDGKMSTKCCLLL</sequence>
<accession>A0ABR2ID42</accession>
<dbReference type="InterPro" id="IPR052557">
    <property type="entry name" value="CAP/Cytokinesis_protein"/>
</dbReference>
<dbReference type="InterPro" id="IPR038765">
    <property type="entry name" value="Papain-like_cys_pep_sf"/>
</dbReference>
<organism evidence="3 4">
    <name type="scientific">Tritrichomonas musculus</name>
    <dbReference type="NCBI Taxonomy" id="1915356"/>
    <lineage>
        <taxon>Eukaryota</taxon>
        <taxon>Metamonada</taxon>
        <taxon>Parabasalia</taxon>
        <taxon>Tritrichomonadida</taxon>
        <taxon>Tritrichomonadidae</taxon>
        <taxon>Tritrichomonas</taxon>
    </lineage>
</organism>
<reference evidence="3 4" key="1">
    <citation type="submission" date="2024-04" db="EMBL/GenBank/DDBJ databases">
        <title>Tritrichomonas musculus Genome.</title>
        <authorList>
            <person name="Alves-Ferreira E."/>
            <person name="Grigg M."/>
            <person name="Lorenzi H."/>
            <person name="Galac M."/>
        </authorList>
    </citation>
    <scope>NUCLEOTIDE SEQUENCE [LARGE SCALE GENOMIC DNA]</scope>
    <source>
        <strain evidence="3 4">EAF2021</strain>
    </source>
</reference>
<evidence type="ECO:0000313" key="4">
    <source>
        <dbReference type="Proteomes" id="UP001470230"/>
    </source>
</evidence>
<dbReference type="Proteomes" id="UP001470230">
    <property type="component" value="Unassembled WGS sequence"/>
</dbReference>
<feature type="domain" description="Transglutaminase-like" evidence="2">
    <location>
        <begin position="84"/>
        <end position="191"/>
    </location>
</feature>
<protein>
    <recommendedName>
        <fullName evidence="2">Transglutaminase-like domain-containing protein</fullName>
    </recommendedName>
</protein>
<keyword evidence="4" id="KW-1185">Reference proteome</keyword>
<evidence type="ECO:0000313" key="3">
    <source>
        <dbReference type="EMBL" id="KAK8860569.1"/>
    </source>
</evidence>
<proteinExistence type="predicted"/>
<dbReference type="InterPro" id="IPR007562">
    <property type="entry name" value="Transglutaminase-like_domain"/>
</dbReference>
<dbReference type="PANTHER" id="PTHR46333:SF2">
    <property type="entry name" value="CYTOKINESIS PROTEIN 3"/>
    <property type="match status" value="1"/>
</dbReference>
<evidence type="ECO:0000259" key="2">
    <source>
        <dbReference type="Pfam" id="PF04473"/>
    </source>
</evidence>
<name>A0ABR2ID42_9EUKA</name>
<dbReference type="SUPFAM" id="SSF54001">
    <property type="entry name" value="Cysteine proteinases"/>
    <property type="match status" value="1"/>
</dbReference>
<dbReference type="EMBL" id="JAPFFF010000018">
    <property type="protein sequence ID" value="KAK8860569.1"/>
    <property type="molecule type" value="Genomic_DNA"/>
</dbReference>
<dbReference type="Pfam" id="PF04473">
    <property type="entry name" value="DUF553"/>
    <property type="match status" value="1"/>
</dbReference>
<feature type="region of interest" description="Disordered" evidence="1">
    <location>
        <begin position="634"/>
        <end position="663"/>
    </location>
</feature>
<feature type="compositionally biased region" description="Basic and acidic residues" evidence="1">
    <location>
        <begin position="634"/>
        <end position="662"/>
    </location>
</feature>
<gene>
    <name evidence="3" type="ORF">M9Y10_012234</name>
</gene>
<evidence type="ECO:0000256" key="1">
    <source>
        <dbReference type="SAM" id="MobiDB-lite"/>
    </source>
</evidence>
<dbReference type="PANTHER" id="PTHR46333">
    <property type="entry name" value="CYTOKINESIS PROTEIN 3"/>
    <property type="match status" value="1"/>
</dbReference>
<dbReference type="Gene3D" id="3.10.620.30">
    <property type="match status" value="1"/>
</dbReference>